<evidence type="ECO:0000313" key="1">
    <source>
        <dbReference type="EMBL" id="KAJ9681358.1"/>
    </source>
</evidence>
<dbReference type="AlphaFoldDB" id="A0AA38Z3E0"/>
<gene>
    <name evidence="1" type="ORF">PVL29_020304</name>
</gene>
<reference evidence="1 2" key="1">
    <citation type="journal article" date="2023" name="BMC Biotechnol.">
        <title>Vitis rotundifolia cv Carlos genome sequencing.</title>
        <authorList>
            <person name="Huff M."/>
            <person name="Hulse-Kemp A."/>
            <person name="Scheffler B."/>
            <person name="Youngblood R."/>
            <person name="Simpson S."/>
            <person name="Babiker E."/>
            <person name="Staton M."/>
        </authorList>
    </citation>
    <scope>NUCLEOTIDE SEQUENCE [LARGE SCALE GENOMIC DNA]</scope>
    <source>
        <tissue evidence="1">Leaf</tissue>
    </source>
</reference>
<comment type="caution">
    <text evidence="1">The sequence shown here is derived from an EMBL/GenBank/DDBJ whole genome shotgun (WGS) entry which is preliminary data.</text>
</comment>
<proteinExistence type="predicted"/>
<keyword evidence="2" id="KW-1185">Reference proteome</keyword>
<dbReference type="EMBL" id="JARBHA010000015">
    <property type="protein sequence ID" value="KAJ9681358.1"/>
    <property type="molecule type" value="Genomic_DNA"/>
</dbReference>
<name>A0AA38Z3E0_VITRO</name>
<protein>
    <submittedName>
        <fullName evidence="1">Uncharacterized protein</fullName>
    </submittedName>
</protein>
<dbReference type="Proteomes" id="UP001168098">
    <property type="component" value="Unassembled WGS sequence"/>
</dbReference>
<sequence>MNFEAIRKRKIAKDLEWGREEDYNRWSSALPRVQGCNRAEKKTATDGARLDEGCRAVAELEKRLQQMEVSEGCSRSIFMCGSNRWSLAW</sequence>
<organism evidence="1 2">
    <name type="scientific">Vitis rotundifolia</name>
    <name type="common">Muscadine grape</name>
    <dbReference type="NCBI Taxonomy" id="103349"/>
    <lineage>
        <taxon>Eukaryota</taxon>
        <taxon>Viridiplantae</taxon>
        <taxon>Streptophyta</taxon>
        <taxon>Embryophyta</taxon>
        <taxon>Tracheophyta</taxon>
        <taxon>Spermatophyta</taxon>
        <taxon>Magnoliopsida</taxon>
        <taxon>eudicotyledons</taxon>
        <taxon>Gunneridae</taxon>
        <taxon>Pentapetalae</taxon>
        <taxon>rosids</taxon>
        <taxon>Vitales</taxon>
        <taxon>Vitaceae</taxon>
        <taxon>Viteae</taxon>
        <taxon>Vitis</taxon>
    </lineage>
</organism>
<evidence type="ECO:0000313" key="2">
    <source>
        <dbReference type="Proteomes" id="UP001168098"/>
    </source>
</evidence>
<accession>A0AA38Z3E0</accession>